<reference evidence="7 8" key="1">
    <citation type="submission" date="2018-02" db="EMBL/GenBank/DDBJ databases">
        <title>Genome sequencing of Solimonas sp. HR-BB.</title>
        <authorList>
            <person name="Lee Y."/>
            <person name="Jeon C.O."/>
        </authorList>
    </citation>
    <scope>NUCLEOTIDE SEQUENCE [LARGE SCALE GENOMIC DNA]</scope>
    <source>
        <strain evidence="7 8">HR-BB</strain>
    </source>
</reference>
<dbReference type="RefSeq" id="WP_104230574.1">
    <property type="nucleotide sequence ID" value="NZ_PSNW01000006.1"/>
</dbReference>
<name>A0A2S5TEZ9_9GAMM</name>
<keyword evidence="2" id="KW-0663">Pyridoxal phosphate</keyword>
<protein>
    <submittedName>
        <fullName evidence="7">GntR family transcriptional regulator</fullName>
    </submittedName>
</protein>
<dbReference type="PROSITE" id="PS50949">
    <property type="entry name" value="HTH_GNTR"/>
    <property type="match status" value="1"/>
</dbReference>
<proteinExistence type="inferred from homology"/>
<evidence type="ECO:0000256" key="2">
    <source>
        <dbReference type="ARBA" id="ARBA00022898"/>
    </source>
</evidence>
<dbReference type="Pfam" id="PF00155">
    <property type="entry name" value="Aminotran_1_2"/>
    <property type="match status" value="1"/>
</dbReference>
<dbReference type="PANTHER" id="PTHR46577:SF2">
    <property type="entry name" value="TRANSCRIPTIONAL REGULATORY PROTEIN"/>
    <property type="match status" value="1"/>
</dbReference>
<evidence type="ECO:0000256" key="5">
    <source>
        <dbReference type="ARBA" id="ARBA00023163"/>
    </source>
</evidence>
<comment type="caution">
    <text evidence="7">The sequence shown here is derived from an EMBL/GenBank/DDBJ whole genome shotgun (WGS) entry which is preliminary data.</text>
</comment>
<dbReference type="OrthoDB" id="9804020at2"/>
<dbReference type="InterPro" id="IPR036388">
    <property type="entry name" value="WH-like_DNA-bd_sf"/>
</dbReference>
<dbReference type="Gene3D" id="1.10.10.10">
    <property type="entry name" value="Winged helix-like DNA-binding domain superfamily/Winged helix DNA-binding domain"/>
    <property type="match status" value="1"/>
</dbReference>
<dbReference type="InterPro" id="IPR004839">
    <property type="entry name" value="Aminotransferase_I/II_large"/>
</dbReference>
<dbReference type="Proteomes" id="UP000238220">
    <property type="component" value="Unassembled WGS sequence"/>
</dbReference>
<evidence type="ECO:0000313" key="7">
    <source>
        <dbReference type="EMBL" id="PPE73512.1"/>
    </source>
</evidence>
<dbReference type="CDD" id="cd00609">
    <property type="entry name" value="AAT_like"/>
    <property type="match status" value="1"/>
</dbReference>
<dbReference type="SUPFAM" id="SSF53383">
    <property type="entry name" value="PLP-dependent transferases"/>
    <property type="match status" value="1"/>
</dbReference>
<dbReference type="InterPro" id="IPR015424">
    <property type="entry name" value="PyrdxlP-dep_Trfase"/>
</dbReference>
<evidence type="ECO:0000256" key="1">
    <source>
        <dbReference type="ARBA" id="ARBA00005384"/>
    </source>
</evidence>
<dbReference type="InterPro" id="IPR015421">
    <property type="entry name" value="PyrdxlP-dep_Trfase_major"/>
</dbReference>
<dbReference type="SUPFAM" id="SSF46785">
    <property type="entry name" value="Winged helix' DNA-binding domain"/>
    <property type="match status" value="1"/>
</dbReference>
<accession>A0A2S5TEZ9</accession>
<dbReference type="InterPro" id="IPR000524">
    <property type="entry name" value="Tscrpt_reg_HTH_GntR"/>
</dbReference>
<keyword evidence="8" id="KW-1185">Reference proteome</keyword>
<dbReference type="GO" id="GO:0003677">
    <property type="term" value="F:DNA binding"/>
    <property type="evidence" value="ECO:0007669"/>
    <property type="project" value="UniProtKB-KW"/>
</dbReference>
<feature type="domain" description="HTH gntR-type" evidence="6">
    <location>
        <begin position="20"/>
        <end position="88"/>
    </location>
</feature>
<sequence length="492" mass="53932">MASLDSDTPTAPSAEAHGGDPLYETVARRLLAQIDVGALRPGDRVPSVRELSRKTGYSITTALKAYEHLEALGAIESRPRSGYFVRLEPARAQALPQTLEIPPGPASLISADVISSVLETVSRPGLVPLAHASPAPELLPVAQLHHLTRRLLREDPDTAAGYLMPPGHAGLRQQIARRLAGHRCEVSPDDIVITTGSLEAINLCLRLLCCAGDTILMESPTYSGLLQVAEEMRLRVVELPNHPQHGIDPDDLRRAIRRHRVAAALFVQNFNNPTGSLLPEEAKRDIVQTLNGHGVPLIEDDIYGELGYACGRATPLKAYDEADMVLHCSSLSKTLSPGLRVGWVASHRWRRELIRHKFTLSTATNSLSQMIAGAFLESSAYDRHLRTLRATLARSVARFSEAVLRHFPPQTAVSRPQGGFVLWIELPRNVDGLELFQRAARERISVNPGVIFSANGSYQNYLRINCALPWSAEIEQAIATLGRIASWQARRA</sequence>
<dbReference type="AlphaFoldDB" id="A0A2S5TEZ9"/>
<evidence type="ECO:0000259" key="6">
    <source>
        <dbReference type="PROSITE" id="PS50949"/>
    </source>
</evidence>
<dbReference type="Gene3D" id="3.40.640.10">
    <property type="entry name" value="Type I PLP-dependent aspartate aminotransferase-like (Major domain)"/>
    <property type="match status" value="1"/>
</dbReference>
<dbReference type="InterPro" id="IPR036390">
    <property type="entry name" value="WH_DNA-bd_sf"/>
</dbReference>
<keyword evidence="5" id="KW-0804">Transcription</keyword>
<dbReference type="InterPro" id="IPR015422">
    <property type="entry name" value="PyrdxlP-dep_Trfase_small"/>
</dbReference>
<gene>
    <name evidence="7" type="ORF">C3942_11950</name>
</gene>
<dbReference type="PANTHER" id="PTHR46577">
    <property type="entry name" value="HTH-TYPE TRANSCRIPTIONAL REGULATORY PROTEIN GABR"/>
    <property type="match status" value="1"/>
</dbReference>
<dbReference type="CDD" id="cd07377">
    <property type="entry name" value="WHTH_GntR"/>
    <property type="match status" value="1"/>
</dbReference>
<organism evidence="7 8">
    <name type="scientific">Solimonas fluminis</name>
    <dbReference type="NCBI Taxonomy" id="2086571"/>
    <lineage>
        <taxon>Bacteria</taxon>
        <taxon>Pseudomonadati</taxon>
        <taxon>Pseudomonadota</taxon>
        <taxon>Gammaproteobacteria</taxon>
        <taxon>Nevskiales</taxon>
        <taxon>Nevskiaceae</taxon>
        <taxon>Solimonas</taxon>
    </lineage>
</organism>
<keyword evidence="4" id="KW-0238">DNA-binding</keyword>
<dbReference type="GO" id="GO:0003700">
    <property type="term" value="F:DNA-binding transcription factor activity"/>
    <property type="evidence" value="ECO:0007669"/>
    <property type="project" value="InterPro"/>
</dbReference>
<evidence type="ECO:0000313" key="8">
    <source>
        <dbReference type="Proteomes" id="UP000238220"/>
    </source>
</evidence>
<dbReference type="Pfam" id="PF00392">
    <property type="entry name" value="GntR"/>
    <property type="match status" value="1"/>
</dbReference>
<dbReference type="Gene3D" id="3.90.1150.10">
    <property type="entry name" value="Aspartate Aminotransferase, domain 1"/>
    <property type="match status" value="1"/>
</dbReference>
<dbReference type="SMART" id="SM00345">
    <property type="entry name" value="HTH_GNTR"/>
    <property type="match status" value="1"/>
</dbReference>
<comment type="similarity">
    <text evidence="1">In the C-terminal section; belongs to the class-I pyridoxal-phosphate-dependent aminotransferase family.</text>
</comment>
<dbReference type="InterPro" id="IPR051446">
    <property type="entry name" value="HTH_trans_reg/aminotransferase"/>
</dbReference>
<keyword evidence="3" id="KW-0805">Transcription regulation</keyword>
<dbReference type="GO" id="GO:0030170">
    <property type="term" value="F:pyridoxal phosphate binding"/>
    <property type="evidence" value="ECO:0007669"/>
    <property type="project" value="InterPro"/>
</dbReference>
<evidence type="ECO:0000256" key="4">
    <source>
        <dbReference type="ARBA" id="ARBA00023125"/>
    </source>
</evidence>
<evidence type="ECO:0000256" key="3">
    <source>
        <dbReference type="ARBA" id="ARBA00023015"/>
    </source>
</evidence>
<dbReference type="EMBL" id="PSNW01000006">
    <property type="protein sequence ID" value="PPE73512.1"/>
    <property type="molecule type" value="Genomic_DNA"/>
</dbReference>